<dbReference type="CDD" id="cd10551">
    <property type="entry name" value="PsrB"/>
    <property type="match status" value="1"/>
</dbReference>
<dbReference type="InterPro" id="IPR017900">
    <property type="entry name" value="4Fe4S_Fe_S_CS"/>
</dbReference>
<dbReference type="GO" id="GO:0046872">
    <property type="term" value="F:metal ion binding"/>
    <property type="evidence" value="ECO:0007669"/>
    <property type="project" value="UniProtKB-KW"/>
</dbReference>
<evidence type="ECO:0000256" key="4">
    <source>
        <dbReference type="ARBA" id="ARBA00023014"/>
    </source>
</evidence>
<dbReference type="PROSITE" id="PS00198">
    <property type="entry name" value="4FE4S_FER_1"/>
    <property type="match status" value="1"/>
</dbReference>
<dbReference type="SUPFAM" id="SSF54862">
    <property type="entry name" value="4Fe-4S ferredoxins"/>
    <property type="match status" value="1"/>
</dbReference>
<dbReference type="Gene3D" id="3.30.70.20">
    <property type="match status" value="2"/>
</dbReference>
<feature type="domain" description="4Fe-4S ferredoxin-type" evidence="5">
    <location>
        <begin position="81"/>
        <end position="110"/>
    </location>
</feature>
<keyword evidence="2" id="KW-0479">Metal-binding</keyword>
<dbReference type="InterPro" id="IPR017896">
    <property type="entry name" value="4Fe4S_Fe-S-bd"/>
</dbReference>
<sequence length="203" mass="21993">MAYGMLINLKKCIGCHACAVACKEAHGTPPAVTRSHVKREFEGTYPNVRKTAVPMLCNHCETTPCIEACAVEGATYKRDDGIVVIDKEKCIGCKACVAACPYGSRYYIESADGYFGSDLNEYEQVVYPSMPQGTVDKCTFCVERIDAGNGEPQACVAACPAGARVFGDLDELRKQAEAEDGFQLLPDEGTNPSVWYLPAKVNE</sequence>
<name>A0A2K2UEH0_9ACTN</name>
<evidence type="ECO:0000256" key="1">
    <source>
        <dbReference type="ARBA" id="ARBA00022485"/>
    </source>
</evidence>
<keyword evidence="1" id="KW-0004">4Fe-4S</keyword>
<gene>
    <name evidence="6" type="ORF">C2L71_01795</name>
</gene>
<evidence type="ECO:0000259" key="5">
    <source>
        <dbReference type="PROSITE" id="PS51379"/>
    </source>
</evidence>
<proteinExistence type="predicted"/>
<dbReference type="RefSeq" id="WP_103264061.1">
    <property type="nucleotide sequence ID" value="NZ_CABMLE010000001.1"/>
</dbReference>
<evidence type="ECO:0000313" key="6">
    <source>
        <dbReference type="EMBL" id="PNV68735.1"/>
    </source>
</evidence>
<dbReference type="Pfam" id="PF12797">
    <property type="entry name" value="Fer4_2"/>
    <property type="match status" value="1"/>
</dbReference>
<dbReference type="AlphaFoldDB" id="A0A2K2UEH0"/>
<dbReference type="Proteomes" id="UP000236197">
    <property type="component" value="Unassembled WGS sequence"/>
</dbReference>
<dbReference type="PANTHER" id="PTHR43177:SF3">
    <property type="entry name" value="PROTEIN NRFC HOMOLOG"/>
    <property type="match status" value="1"/>
</dbReference>
<dbReference type="PANTHER" id="PTHR43177">
    <property type="entry name" value="PROTEIN NRFC"/>
    <property type="match status" value="1"/>
</dbReference>
<dbReference type="Pfam" id="PF13247">
    <property type="entry name" value="Fer4_11"/>
    <property type="match status" value="2"/>
</dbReference>
<reference evidence="7" key="1">
    <citation type="submission" date="2018-01" db="EMBL/GenBank/DDBJ databases">
        <title>Rubneribacter badeniensis gen. nov., sp. nov., and Colonibacter rubneri, gen. nov., sp. nov., WGS of new members of the Eggerthellaceae.</title>
        <authorList>
            <person name="Danylec N."/>
            <person name="Stoll D.A."/>
            <person name="Doetsch A."/>
            <person name="Kulling S.E."/>
            <person name="Huch M."/>
        </authorList>
    </citation>
    <scope>NUCLEOTIDE SEQUENCE [LARGE SCALE GENOMIC DNA]</scope>
    <source>
        <strain evidence="7">ResAG-96</strain>
    </source>
</reference>
<keyword evidence="3" id="KW-0408">Iron</keyword>
<accession>A0A2K2UEH0</accession>
<protein>
    <submittedName>
        <fullName evidence="6">4Fe-4S ferredoxin</fullName>
    </submittedName>
</protein>
<dbReference type="OrthoDB" id="9779457at2"/>
<dbReference type="GO" id="GO:0051539">
    <property type="term" value="F:4 iron, 4 sulfur cluster binding"/>
    <property type="evidence" value="ECO:0007669"/>
    <property type="project" value="UniProtKB-KW"/>
</dbReference>
<keyword evidence="4" id="KW-0411">Iron-sulfur</keyword>
<evidence type="ECO:0000313" key="7">
    <source>
        <dbReference type="Proteomes" id="UP000236197"/>
    </source>
</evidence>
<evidence type="ECO:0000256" key="2">
    <source>
        <dbReference type="ARBA" id="ARBA00022723"/>
    </source>
</evidence>
<keyword evidence="7" id="KW-1185">Reference proteome</keyword>
<feature type="domain" description="4Fe-4S ferredoxin-type" evidence="5">
    <location>
        <begin position="3"/>
        <end position="31"/>
    </location>
</feature>
<evidence type="ECO:0000256" key="3">
    <source>
        <dbReference type="ARBA" id="ARBA00023004"/>
    </source>
</evidence>
<dbReference type="EMBL" id="PPEK01000001">
    <property type="protein sequence ID" value="PNV68735.1"/>
    <property type="molecule type" value="Genomic_DNA"/>
</dbReference>
<dbReference type="PROSITE" id="PS51379">
    <property type="entry name" value="4FE4S_FER_2"/>
    <property type="match status" value="2"/>
</dbReference>
<organism evidence="6 7">
    <name type="scientific">Enteroscipio rubneri</name>
    <dbReference type="NCBI Taxonomy" id="2070686"/>
    <lineage>
        <taxon>Bacteria</taxon>
        <taxon>Bacillati</taxon>
        <taxon>Actinomycetota</taxon>
        <taxon>Coriobacteriia</taxon>
        <taxon>Eggerthellales</taxon>
        <taxon>Eggerthellaceae</taxon>
        <taxon>Enteroscipio</taxon>
    </lineage>
</organism>
<comment type="caution">
    <text evidence="6">The sequence shown here is derived from an EMBL/GenBank/DDBJ whole genome shotgun (WGS) entry which is preliminary data.</text>
</comment>
<dbReference type="InterPro" id="IPR050954">
    <property type="entry name" value="ET_IronSulfur_Cluster-Binding"/>
</dbReference>